<dbReference type="Proteomes" id="UP000247932">
    <property type="component" value="Unassembled WGS sequence"/>
</dbReference>
<dbReference type="AlphaFoldDB" id="A0A2V4DXK0"/>
<dbReference type="Proteomes" id="UP000247483">
    <property type="component" value="Unassembled WGS sequence"/>
</dbReference>
<reference evidence="6 7" key="1">
    <citation type="submission" date="2018-05" db="EMBL/GenBank/DDBJ databases">
        <title>Reference genomes for bee gut microbiota database.</title>
        <authorList>
            <person name="Ellegaard K.M."/>
        </authorList>
    </citation>
    <scope>NUCLEOTIDE SEQUENCE [LARGE SCALE GENOMIC DNA]</scope>
    <source>
        <strain evidence="4 6">ESL0177</strain>
        <strain evidence="5 7">ESL0182</strain>
    </source>
</reference>
<dbReference type="Pfam" id="PF02302">
    <property type="entry name" value="PTS_IIB"/>
    <property type="match status" value="1"/>
</dbReference>
<protein>
    <submittedName>
        <fullName evidence="4">PTS galactitol transporter subunit IIB</fullName>
    </submittedName>
</protein>
<feature type="domain" description="PTS EIIB type-2" evidence="3">
    <location>
        <begin position="5"/>
        <end position="97"/>
    </location>
</feature>
<evidence type="ECO:0000259" key="3">
    <source>
        <dbReference type="PROSITE" id="PS51099"/>
    </source>
</evidence>
<dbReference type="CDD" id="cd05566">
    <property type="entry name" value="PTS_IIB_galactitol"/>
    <property type="match status" value="1"/>
</dbReference>
<accession>A0A2V4DXK0</accession>
<dbReference type="GO" id="GO:0009401">
    <property type="term" value="P:phosphoenolpyruvate-dependent sugar phosphotransferase system"/>
    <property type="evidence" value="ECO:0007669"/>
    <property type="project" value="UniProtKB-KW"/>
</dbReference>
<dbReference type="InterPro" id="IPR036095">
    <property type="entry name" value="PTS_EIIB-like_sf"/>
</dbReference>
<keyword evidence="1" id="KW-0808">Transferase</keyword>
<evidence type="ECO:0000313" key="5">
    <source>
        <dbReference type="EMBL" id="PXZ08277.1"/>
    </source>
</evidence>
<keyword evidence="2" id="KW-0598">Phosphotransferase system</keyword>
<dbReference type="OrthoDB" id="3196672at2"/>
<evidence type="ECO:0000313" key="4">
    <source>
        <dbReference type="EMBL" id="PXZ05522.1"/>
    </source>
</evidence>
<gene>
    <name evidence="5" type="ORF">DKK70_02765</name>
    <name evidence="4" type="ORF">DKK79_02225</name>
</gene>
<dbReference type="PROSITE" id="PS51099">
    <property type="entry name" value="PTS_EIIB_TYPE_2"/>
    <property type="match status" value="1"/>
</dbReference>
<evidence type="ECO:0000313" key="7">
    <source>
        <dbReference type="Proteomes" id="UP000247932"/>
    </source>
</evidence>
<evidence type="ECO:0000256" key="1">
    <source>
        <dbReference type="ARBA" id="ARBA00022679"/>
    </source>
</evidence>
<sequence>MAKELNILVACGSGVATSTIAVNAIKEILKETNIAAKLFKCSLGELETKQNDVDLILTTANYKKPLKTHHLNVFNLVSGVNVETTKEKLIQICTELLNNE</sequence>
<dbReference type="SUPFAM" id="SSF52794">
    <property type="entry name" value="PTS system IIB component-like"/>
    <property type="match status" value="1"/>
</dbReference>
<dbReference type="EMBL" id="QGLP01000004">
    <property type="protein sequence ID" value="PXZ05522.1"/>
    <property type="molecule type" value="Genomic_DNA"/>
</dbReference>
<comment type="caution">
    <text evidence="4">The sequence shown here is derived from an EMBL/GenBank/DDBJ whole genome shotgun (WGS) entry which is preliminary data.</text>
</comment>
<organism evidence="4 6">
    <name type="scientific">Gilliamella apicola</name>
    <dbReference type="NCBI Taxonomy" id="1196095"/>
    <lineage>
        <taxon>Bacteria</taxon>
        <taxon>Pseudomonadati</taxon>
        <taxon>Pseudomonadota</taxon>
        <taxon>Gammaproteobacteria</taxon>
        <taxon>Orbales</taxon>
        <taxon>Orbaceae</taxon>
        <taxon>Gilliamella</taxon>
    </lineage>
</organism>
<dbReference type="GO" id="GO:0008982">
    <property type="term" value="F:protein-N(PI)-phosphohistidine-sugar phosphotransferase activity"/>
    <property type="evidence" value="ECO:0007669"/>
    <property type="project" value="InterPro"/>
</dbReference>
<evidence type="ECO:0000256" key="2">
    <source>
        <dbReference type="ARBA" id="ARBA00022683"/>
    </source>
</evidence>
<dbReference type="RefSeq" id="WP_110422661.1">
    <property type="nucleotide sequence ID" value="NZ_QGLP01000004.1"/>
</dbReference>
<dbReference type="InterPro" id="IPR013011">
    <property type="entry name" value="PTS_EIIB_2"/>
</dbReference>
<dbReference type="InterPro" id="IPR003501">
    <property type="entry name" value="PTS_EIIB_2/3"/>
</dbReference>
<dbReference type="Gene3D" id="3.40.50.2300">
    <property type="match status" value="1"/>
</dbReference>
<name>A0A2V4DXK0_9GAMM</name>
<proteinExistence type="predicted"/>
<keyword evidence="7" id="KW-1185">Reference proteome</keyword>
<dbReference type="EMBL" id="QGLR01000006">
    <property type="protein sequence ID" value="PXZ08277.1"/>
    <property type="molecule type" value="Genomic_DNA"/>
</dbReference>
<evidence type="ECO:0000313" key="6">
    <source>
        <dbReference type="Proteomes" id="UP000247483"/>
    </source>
</evidence>